<reference evidence="3 4" key="1">
    <citation type="submission" date="2018-06" db="EMBL/GenBank/DDBJ databases">
        <title>Spirosoma sp. HMF3257 Genome sequencing and assembly.</title>
        <authorList>
            <person name="Kang H."/>
            <person name="Cha I."/>
            <person name="Kim H."/>
            <person name="Kang J."/>
            <person name="Joh K."/>
        </authorList>
    </citation>
    <scope>NUCLEOTIDE SEQUENCE [LARGE SCALE GENOMIC DNA]</scope>
    <source>
        <strain evidence="3 4">HMF3257</strain>
    </source>
</reference>
<evidence type="ECO:0000313" key="3">
    <source>
        <dbReference type="EMBL" id="RAI74072.1"/>
    </source>
</evidence>
<evidence type="ECO:0000256" key="1">
    <source>
        <dbReference type="PROSITE-ProRule" id="PRU00110"/>
    </source>
</evidence>
<dbReference type="Gene3D" id="1.20.120.160">
    <property type="entry name" value="HPT domain"/>
    <property type="match status" value="1"/>
</dbReference>
<feature type="modified residue" description="Phosphohistidine" evidence="1">
    <location>
        <position position="63"/>
    </location>
</feature>
<keyword evidence="4" id="KW-1185">Reference proteome</keyword>
<dbReference type="Pfam" id="PF01627">
    <property type="entry name" value="Hpt"/>
    <property type="match status" value="1"/>
</dbReference>
<sequence length="124" mass="14154">MADSNSIALHTIDYQRLNELYDGDNEQIASLFELFLDEVFPDFGEIENEIERQNWPEVAQITHKMLPWVGMVGLTALEAKLRTIEAQAKAGSARDEIMVTWSQFKLGLNQSMPIIREELVKLTS</sequence>
<dbReference type="GO" id="GO:0000160">
    <property type="term" value="P:phosphorelay signal transduction system"/>
    <property type="evidence" value="ECO:0007669"/>
    <property type="project" value="InterPro"/>
</dbReference>
<name>A0A327NFQ5_9BACT</name>
<accession>A0A327NFQ5</accession>
<gene>
    <name evidence="3" type="ORF">HMF3257_06370</name>
</gene>
<dbReference type="EMBL" id="QLII01000001">
    <property type="protein sequence ID" value="RAI74072.1"/>
    <property type="molecule type" value="Genomic_DNA"/>
</dbReference>
<protein>
    <submittedName>
        <fullName evidence="3">Hpt domain-containing protein</fullName>
    </submittedName>
</protein>
<dbReference type="InterPro" id="IPR008207">
    <property type="entry name" value="Sig_transdc_His_kin_Hpt_dom"/>
</dbReference>
<dbReference type="AlphaFoldDB" id="A0A327NFQ5"/>
<feature type="domain" description="HPt" evidence="2">
    <location>
        <begin position="24"/>
        <end position="124"/>
    </location>
</feature>
<evidence type="ECO:0000259" key="2">
    <source>
        <dbReference type="PROSITE" id="PS50894"/>
    </source>
</evidence>
<proteinExistence type="predicted"/>
<keyword evidence="1" id="KW-0597">Phosphoprotein</keyword>
<dbReference type="OrthoDB" id="956928at2"/>
<evidence type="ECO:0000313" key="4">
    <source>
        <dbReference type="Proteomes" id="UP000249016"/>
    </source>
</evidence>
<dbReference type="SUPFAM" id="SSF47226">
    <property type="entry name" value="Histidine-containing phosphotransfer domain, HPT domain"/>
    <property type="match status" value="1"/>
</dbReference>
<organism evidence="3 4">
    <name type="scientific">Spirosoma telluris</name>
    <dbReference type="NCBI Taxonomy" id="2183553"/>
    <lineage>
        <taxon>Bacteria</taxon>
        <taxon>Pseudomonadati</taxon>
        <taxon>Bacteroidota</taxon>
        <taxon>Cytophagia</taxon>
        <taxon>Cytophagales</taxon>
        <taxon>Cytophagaceae</taxon>
        <taxon>Spirosoma</taxon>
    </lineage>
</organism>
<dbReference type="GO" id="GO:0004672">
    <property type="term" value="F:protein kinase activity"/>
    <property type="evidence" value="ECO:0007669"/>
    <property type="project" value="UniProtKB-ARBA"/>
</dbReference>
<dbReference type="PROSITE" id="PS50894">
    <property type="entry name" value="HPT"/>
    <property type="match status" value="1"/>
</dbReference>
<dbReference type="InterPro" id="IPR036641">
    <property type="entry name" value="HPT_dom_sf"/>
</dbReference>
<dbReference type="RefSeq" id="WP_111340944.1">
    <property type="nucleotide sequence ID" value="NZ_QLII01000001.1"/>
</dbReference>
<comment type="caution">
    <text evidence="3">The sequence shown here is derived from an EMBL/GenBank/DDBJ whole genome shotgun (WGS) entry which is preliminary data.</text>
</comment>
<dbReference type="Proteomes" id="UP000249016">
    <property type="component" value="Unassembled WGS sequence"/>
</dbReference>